<dbReference type="GO" id="GO:0005524">
    <property type="term" value="F:ATP binding"/>
    <property type="evidence" value="ECO:0007669"/>
    <property type="project" value="InterPro"/>
</dbReference>
<dbReference type="PANTHER" id="PTHR37171">
    <property type="entry name" value="SERINE/THREONINE-PROTEIN KINASE YRZF-RELATED"/>
    <property type="match status" value="1"/>
</dbReference>
<dbReference type="Gene3D" id="1.10.510.10">
    <property type="entry name" value="Transferase(Phosphotransferase) domain 1"/>
    <property type="match status" value="1"/>
</dbReference>
<sequence length="544" mass="61545">MTDNMRIVCVVDGEPSLNAFSVKASPVLIVDELKTLIKIALSPQFEKIVAKDLTLWHVSIPTSEDGDETSIMIDNITSDHKKKLSPLTRLSKVFSEELPEETINIIVQRPRPAPGLIWRLDFLRCPPDAIAGEQLEWSAGQISTRSAASLSPSPRRWDILHRVLSMELDSTPKYERPRFMKDRRFDSESMLQDLFKNDFGSVRVLPPYAETTQILTLRRGKPDLVCLRAGSDPDLAESVLFPIVIKLPTILRSEDLVGDYLTQDQSGNAGGVLDPVHQIYGYIRLNGYRYGILSTYEQTWFMKRGDHGPNDLMISPAIASKSQQPTLLQCYLWFIREASADARSLDPPTEEDRKQMLKDARQNDERRRCRTVDRVALPDFEGMELISYNERARTYKALWQGRAVVLKKCDIWNEDSVAEELKNEARIYKKLQTLQGRYIPKLLLAGVADGVEMVLVTESVGTDVSQELLDDSALVKIREAMAAIHELGVVHGDIRLENIVMQDHGPNAKFYFVDFGFSDFTADVVELYEEKATLNSLLRVKSSA</sequence>
<name>A0A9P6TYW8_9FUNG</name>
<dbReference type="PROSITE" id="PS00109">
    <property type="entry name" value="PROTEIN_KINASE_TYR"/>
    <property type="match status" value="1"/>
</dbReference>
<dbReference type="GO" id="GO:0043657">
    <property type="term" value="C:host cell"/>
    <property type="evidence" value="ECO:0007669"/>
    <property type="project" value="UniProtKB-SubCell"/>
</dbReference>
<evidence type="ECO:0000256" key="1">
    <source>
        <dbReference type="ARBA" id="ARBA00004340"/>
    </source>
</evidence>
<proteinExistence type="predicted"/>
<dbReference type="InterPro" id="IPR052396">
    <property type="entry name" value="Meiotic_Drive_Suppr_Kinase"/>
</dbReference>
<dbReference type="AlphaFoldDB" id="A0A9P6TYW8"/>
<dbReference type="PROSITE" id="PS50011">
    <property type="entry name" value="PROTEIN_KINASE_DOM"/>
    <property type="match status" value="1"/>
</dbReference>
<keyword evidence="3" id="KW-0964">Secreted</keyword>
<protein>
    <recommendedName>
        <fullName evidence="5">Protein kinase domain-containing protein</fullName>
    </recommendedName>
</protein>
<comment type="subcellular location">
    <subcellularLocation>
        <location evidence="1">Host cell</location>
    </subcellularLocation>
    <subcellularLocation>
        <location evidence="2">Secreted</location>
    </subcellularLocation>
</comment>
<dbReference type="Proteomes" id="UP000807716">
    <property type="component" value="Unassembled WGS sequence"/>
</dbReference>
<feature type="region of interest" description="Disordered" evidence="4">
    <location>
        <begin position="344"/>
        <end position="365"/>
    </location>
</feature>
<gene>
    <name evidence="6" type="ORF">DFQ27_007628</name>
</gene>
<feature type="domain" description="Protein kinase" evidence="5">
    <location>
        <begin position="380"/>
        <end position="544"/>
    </location>
</feature>
<evidence type="ECO:0000313" key="7">
    <source>
        <dbReference type="Proteomes" id="UP000807716"/>
    </source>
</evidence>
<dbReference type="InterPro" id="IPR045379">
    <property type="entry name" value="Crinkler_N"/>
</dbReference>
<dbReference type="EMBL" id="JAAAJB010000603">
    <property type="protein sequence ID" value="KAG0253177.1"/>
    <property type="molecule type" value="Genomic_DNA"/>
</dbReference>
<organism evidence="6 7">
    <name type="scientific">Actinomortierella ambigua</name>
    <dbReference type="NCBI Taxonomy" id="1343610"/>
    <lineage>
        <taxon>Eukaryota</taxon>
        <taxon>Fungi</taxon>
        <taxon>Fungi incertae sedis</taxon>
        <taxon>Mucoromycota</taxon>
        <taxon>Mortierellomycotina</taxon>
        <taxon>Mortierellomycetes</taxon>
        <taxon>Mortierellales</taxon>
        <taxon>Mortierellaceae</taxon>
        <taxon>Actinomortierella</taxon>
    </lineage>
</organism>
<evidence type="ECO:0000256" key="4">
    <source>
        <dbReference type="SAM" id="MobiDB-lite"/>
    </source>
</evidence>
<evidence type="ECO:0000259" key="5">
    <source>
        <dbReference type="PROSITE" id="PS50011"/>
    </source>
</evidence>
<accession>A0A9P6TYW8</accession>
<dbReference type="GO" id="GO:0005576">
    <property type="term" value="C:extracellular region"/>
    <property type="evidence" value="ECO:0007669"/>
    <property type="project" value="UniProtKB-SubCell"/>
</dbReference>
<dbReference type="OrthoDB" id="2156052at2759"/>
<dbReference type="InterPro" id="IPR011009">
    <property type="entry name" value="Kinase-like_dom_sf"/>
</dbReference>
<comment type="caution">
    <text evidence="6">The sequence shown here is derived from an EMBL/GenBank/DDBJ whole genome shotgun (WGS) entry which is preliminary data.</text>
</comment>
<dbReference type="GO" id="GO:0004672">
    <property type="term" value="F:protein kinase activity"/>
    <property type="evidence" value="ECO:0007669"/>
    <property type="project" value="InterPro"/>
</dbReference>
<dbReference type="InterPro" id="IPR008266">
    <property type="entry name" value="Tyr_kinase_AS"/>
</dbReference>
<dbReference type="SUPFAM" id="SSF56112">
    <property type="entry name" value="Protein kinase-like (PK-like)"/>
    <property type="match status" value="1"/>
</dbReference>
<evidence type="ECO:0000256" key="2">
    <source>
        <dbReference type="ARBA" id="ARBA00004613"/>
    </source>
</evidence>
<reference evidence="6" key="1">
    <citation type="journal article" date="2020" name="Fungal Divers.">
        <title>Resolving the Mortierellaceae phylogeny through synthesis of multi-gene phylogenetics and phylogenomics.</title>
        <authorList>
            <person name="Vandepol N."/>
            <person name="Liber J."/>
            <person name="Desiro A."/>
            <person name="Na H."/>
            <person name="Kennedy M."/>
            <person name="Barry K."/>
            <person name="Grigoriev I.V."/>
            <person name="Miller A.N."/>
            <person name="O'Donnell K."/>
            <person name="Stajich J.E."/>
            <person name="Bonito G."/>
        </authorList>
    </citation>
    <scope>NUCLEOTIDE SEQUENCE</scope>
    <source>
        <strain evidence="6">BC1065</strain>
    </source>
</reference>
<evidence type="ECO:0000313" key="6">
    <source>
        <dbReference type="EMBL" id="KAG0253177.1"/>
    </source>
</evidence>
<keyword evidence="7" id="KW-1185">Reference proteome</keyword>
<dbReference type="InterPro" id="IPR000719">
    <property type="entry name" value="Prot_kinase_dom"/>
</dbReference>
<evidence type="ECO:0000256" key="3">
    <source>
        <dbReference type="ARBA" id="ARBA00022525"/>
    </source>
</evidence>
<dbReference type="PANTHER" id="PTHR37171:SF1">
    <property type="entry name" value="SERINE_THREONINE-PROTEIN KINASE YRZF-RELATED"/>
    <property type="match status" value="1"/>
</dbReference>
<dbReference type="Pfam" id="PF20147">
    <property type="entry name" value="Crinkler"/>
    <property type="match status" value="1"/>
</dbReference>